<name>A0A7S1T910_9RHOD</name>
<dbReference type="AlphaFoldDB" id="A0A7S1T910"/>
<reference evidence="1" key="1">
    <citation type="submission" date="2021-01" db="EMBL/GenBank/DDBJ databases">
        <authorList>
            <person name="Corre E."/>
            <person name="Pelletier E."/>
            <person name="Niang G."/>
            <person name="Scheremetjew M."/>
            <person name="Finn R."/>
            <person name="Kale V."/>
            <person name="Holt S."/>
            <person name="Cochrane G."/>
            <person name="Meng A."/>
            <person name="Brown T."/>
            <person name="Cohen L."/>
        </authorList>
    </citation>
    <scope>NUCLEOTIDE SEQUENCE</scope>
    <source>
        <strain evidence="1">SAG 36.94</strain>
    </source>
</reference>
<evidence type="ECO:0000313" key="1">
    <source>
        <dbReference type="EMBL" id="CAD9228437.1"/>
    </source>
</evidence>
<sequence length="104" mass="12069">MFTNEDELVDGLELQFQERASALNLDEDVKTNVQNTRILRALHLSTFIIKWSFKAKTCGKLALKVLEHRLMTLLNQFLKCYGLICRRLSAKHSTGDRFSNQVRK</sequence>
<organism evidence="1">
    <name type="scientific">Compsopogon caeruleus</name>
    <dbReference type="NCBI Taxonomy" id="31354"/>
    <lineage>
        <taxon>Eukaryota</taxon>
        <taxon>Rhodophyta</taxon>
        <taxon>Compsopogonophyceae</taxon>
        <taxon>Compsopogonales</taxon>
        <taxon>Compsopogonaceae</taxon>
        <taxon>Compsopogon</taxon>
    </lineage>
</organism>
<proteinExistence type="predicted"/>
<dbReference type="EMBL" id="HBGH01003314">
    <property type="protein sequence ID" value="CAD9228437.1"/>
    <property type="molecule type" value="Transcribed_RNA"/>
</dbReference>
<accession>A0A7S1T910</accession>
<protein>
    <submittedName>
        <fullName evidence="1">Uncharacterized protein</fullName>
    </submittedName>
</protein>
<gene>
    <name evidence="1" type="ORF">CCAE0312_LOCUS1801</name>
</gene>